<keyword evidence="3" id="KW-1185">Reference proteome</keyword>
<reference evidence="2 3" key="1">
    <citation type="submission" date="2020-09" db="EMBL/GenBank/DDBJ databases">
        <title>Mannheimia bovis sp.nov., isolated from a cow.</title>
        <authorList>
            <person name="Li F."/>
        </authorList>
    </citation>
    <scope>NUCLEOTIDE SEQUENCE [LARGE SCALE GENOMIC DNA]</scope>
    <source>
        <strain evidence="2 3">ZY190616</strain>
    </source>
</reference>
<gene>
    <name evidence="2" type="ORF">ICJ55_02450</name>
</gene>
<dbReference type="Proteomes" id="UP000576260">
    <property type="component" value="Chromosome"/>
</dbReference>
<protein>
    <submittedName>
        <fullName evidence="2">Uncharacterized protein</fullName>
    </submittedName>
</protein>
<dbReference type="RefSeq" id="WP_188157187.1">
    <property type="nucleotide sequence ID" value="NZ_CP061280.1"/>
</dbReference>
<organism evidence="2 3">
    <name type="scientific">Mannheimia bovis</name>
    <dbReference type="NCBI Taxonomy" id="2770636"/>
    <lineage>
        <taxon>Bacteria</taxon>
        <taxon>Pseudomonadati</taxon>
        <taxon>Pseudomonadota</taxon>
        <taxon>Gammaproteobacteria</taxon>
        <taxon>Pasteurellales</taxon>
        <taxon>Pasteurellaceae</taxon>
        <taxon>Mannheimia</taxon>
    </lineage>
</organism>
<evidence type="ECO:0000313" key="2">
    <source>
        <dbReference type="EMBL" id="QNS15632.1"/>
    </source>
</evidence>
<accession>A0A7H1C3S7</accession>
<name>A0A7H1C3S7_9PAST</name>
<dbReference type="EMBL" id="CP061280">
    <property type="protein sequence ID" value="QNS15632.1"/>
    <property type="molecule type" value="Genomic_DNA"/>
</dbReference>
<feature type="region of interest" description="Disordered" evidence="1">
    <location>
        <begin position="1"/>
        <end position="55"/>
    </location>
</feature>
<sequence>MAKSPTKELERLEQQLHKGHISERQFKKLRQKTIDDALKQKSATSSPRSKKKGGNNTLKGIGLFLLLVVFGSSYNKNESVSDTKSATQTTKNATQKQCDQIWKDEGYYKVLRSSCTFMEDVDPIYRTESSDRHSQFKEYADRNGCSYNEEKATKISTDTSLVIMEKLRASQEKTGNIQAFCNAETSYFGKVIKKYNIQ</sequence>
<dbReference type="AlphaFoldDB" id="A0A7H1C3S7"/>
<feature type="compositionally biased region" description="Basic and acidic residues" evidence="1">
    <location>
        <begin position="1"/>
        <end position="39"/>
    </location>
</feature>
<evidence type="ECO:0000313" key="3">
    <source>
        <dbReference type="Proteomes" id="UP000576260"/>
    </source>
</evidence>
<evidence type="ECO:0000256" key="1">
    <source>
        <dbReference type="SAM" id="MobiDB-lite"/>
    </source>
</evidence>
<dbReference type="KEGG" id="mbos:ICJ55_02450"/>
<proteinExistence type="predicted"/>